<dbReference type="Proteomes" id="UP000827754">
    <property type="component" value="Segment"/>
</dbReference>
<accession>A0AAE8XMS4</accession>
<gene>
    <name evidence="1" type="ORF">pEaSNUABM30_00198</name>
</gene>
<dbReference type="EMBL" id="MZ443778">
    <property type="protein sequence ID" value="UAW53316.1"/>
    <property type="molecule type" value="Genomic_DNA"/>
</dbReference>
<keyword evidence="2" id="KW-1185">Reference proteome</keyword>
<evidence type="ECO:0000313" key="2">
    <source>
        <dbReference type="Proteomes" id="UP000827754"/>
    </source>
</evidence>
<name>A0AAE8XMS4_9CAUD</name>
<proteinExistence type="predicted"/>
<protein>
    <submittedName>
        <fullName evidence="1">Uncharacterized protein</fullName>
    </submittedName>
</protein>
<reference evidence="1 2" key="1">
    <citation type="submission" date="2021-06" db="EMBL/GenBank/DDBJ databases">
        <title>Complete genome sequence of Erwinia phage pEa_SNUABM_30.</title>
        <authorList>
            <person name="Kim S.G."/>
            <person name="Park S.C."/>
        </authorList>
    </citation>
    <scope>NUCLEOTIDE SEQUENCE [LARGE SCALE GENOMIC DNA]</scope>
</reference>
<sequence>MLERELIQVPVWRIVKPVHYYGEGRKDESVSYDVIAEAAEPYTDDEIEVFEQIHGKGLIQEEAFEYI</sequence>
<organism evidence="1 2">
    <name type="scientific">Erwinia phage pEa_SNUABM_30</name>
    <dbReference type="NCBI Taxonomy" id="2869553"/>
    <lineage>
        <taxon>Viruses</taxon>
        <taxon>Duplodnaviria</taxon>
        <taxon>Heunggongvirae</taxon>
        <taxon>Uroviricota</taxon>
        <taxon>Caudoviricetes</taxon>
        <taxon>Alexandravirus</taxon>
        <taxon>Alexandravirus SNUABM30</taxon>
    </lineage>
</organism>
<evidence type="ECO:0000313" key="1">
    <source>
        <dbReference type="EMBL" id="UAW53316.1"/>
    </source>
</evidence>